<comment type="caution">
    <text evidence="2">The sequence shown here is derived from an EMBL/GenBank/DDBJ whole genome shotgun (WGS) entry which is preliminary data.</text>
</comment>
<keyword evidence="1" id="KW-0812">Transmembrane</keyword>
<dbReference type="RefSeq" id="WP_241040962.1">
    <property type="nucleotide sequence ID" value="NZ_BAAAJF010000049.1"/>
</dbReference>
<reference evidence="2 3" key="1">
    <citation type="submission" date="2022-03" db="EMBL/GenBank/DDBJ databases">
        <title>Pseudonocardia alaer sp. nov., a novel actinomycete isolated from reed forest soil.</title>
        <authorList>
            <person name="Wang L."/>
        </authorList>
    </citation>
    <scope>NUCLEOTIDE SEQUENCE [LARGE SCALE GENOMIC DNA]</scope>
    <source>
        <strain evidence="2 3">Y-16303</strain>
    </source>
</reference>
<evidence type="ECO:0000313" key="2">
    <source>
        <dbReference type="EMBL" id="MCH6170152.1"/>
    </source>
</evidence>
<evidence type="ECO:0000313" key="3">
    <source>
        <dbReference type="Proteomes" id="UP001299970"/>
    </source>
</evidence>
<evidence type="ECO:0000256" key="1">
    <source>
        <dbReference type="SAM" id="Phobius"/>
    </source>
</evidence>
<dbReference type="Proteomes" id="UP001299970">
    <property type="component" value="Unassembled WGS sequence"/>
</dbReference>
<protein>
    <submittedName>
        <fullName evidence="2">Uncharacterized protein</fullName>
    </submittedName>
</protein>
<sequence>MNVFVILLIAVGLAAVYGLLMVLEDRAAWTAHESLVKRARWGVIVLATVVMPIAAIEVVTAAW</sequence>
<keyword evidence="3" id="KW-1185">Reference proteome</keyword>
<gene>
    <name evidence="2" type="ORF">MMF94_31005</name>
</gene>
<feature type="transmembrane region" description="Helical" evidence="1">
    <location>
        <begin position="42"/>
        <end position="62"/>
    </location>
</feature>
<proteinExistence type="predicted"/>
<organism evidence="2 3">
    <name type="scientific">Pseudonocardia alaniniphila</name>
    <dbReference type="NCBI Taxonomy" id="75291"/>
    <lineage>
        <taxon>Bacteria</taxon>
        <taxon>Bacillati</taxon>
        <taxon>Actinomycetota</taxon>
        <taxon>Actinomycetes</taxon>
        <taxon>Pseudonocardiales</taxon>
        <taxon>Pseudonocardiaceae</taxon>
        <taxon>Pseudonocardia</taxon>
    </lineage>
</organism>
<keyword evidence="1" id="KW-1133">Transmembrane helix</keyword>
<accession>A0ABS9TNP2</accession>
<keyword evidence="1" id="KW-0472">Membrane</keyword>
<name>A0ABS9TNP2_9PSEU</name>
<dbReference type="EMBL" id="JAKXMK010000030">
    <property type="protein sequence ID" value="MCH6170152.1"/>
    <property type="molecule type" value="Genomic_DNA"/>
</dbReference>